<protein>
    <submittedName>
        <fullName evidence="4">Peptidase T-like protein</fullName>
    </submittedName>
</protein>
<dbReference type="NCBIfam" id="TIGR01883">
    <property type="entry name" value="PepT-like"/>
    <property type="match status" value="1"/>
</dbReference>
<dbReference type="Pfam" id="PF01546">
    <property type="entry name" value="Peptidase_M20"/>
    <property type="match status" value="1"/>
</dbReference>
<dbReference type="Gene3D" id="3.40.630.10">
    <property type="entry name" value="Zn peptidases"/>
    <property type="match status" value="1"/>
</dbReference>
<dbReference type="Proteomes" id="UP000254134">
    <property type="component" value="Unassembled WGS sequence"/>
</dbReference>
<dbReference type="PANTHER" id="PTHR42994:SF2">
    <property type="entry name" value="PEPTIDASE"/>
    <property type="match status" value="1"/>
</dbReference>
<dbReference type="InterPro" id="IPR011650">
    <property type="entry name" value="Peptidase_M20_dimer"/>
</dbReference>
<sequence>MPVPDAVELFLELASIPSPPGEERAVADRVIGVLDEIGVPWDEDACGPAIGSTMGNVLCRLPGRVDGGVPLFLCAHLDTVPPSAPIVPTVEDGVVRNAAGTILGADDKAAVVVMLEAARRIVAAGLPHAGVELLFTPKEEVGLLGADAFDTARLEARVGYVYDQAAPIGQIILGAPYARSFEVRFHGRAAHAGMAAEEGRSAIAAAARAIADLRLGRIDEETTANVGIVSGGTARNIVPEWCVVHAEARSHDERKLAELVQEMLDTFSFAASVSDCTVEVEVVEQYRGYRFRADDLPVRLAQRALRRAGFEPSTALSGGAADANVFNQRGLQCVNLANGMIDIHTPDERIAVADLEGMVQVTLALVAAALEER</sequence>
<dbReference type="PANTHER" id="PTHR42994">
    <property type="entry name" value="PEPTIDASE T"/>
    <property type="match status" value="1"/>
</dbReference>
<comment type="cofactor">
    <cofactor evidence="1">
        <name>Zn(2+)</name>
        <dbReference type="ChEBI" id="CHEBI:29105"/>
    </cofactor>
</comment>
<evidence type="ECO:0000313" key="5">
    <source>
        <dbReference type="Proteomes" id="UP000254134"/>
    </source>
</evidence>
<dbReference type="AlphaFoldDB" id="A0A7M2YYB8"/>
<keyword evidence="5" id="KW-1185">Reference proteome</keyword>
<comment type="caution">
    <text evidence="4">The sequence shown here is derived from an EMBL/GenBank/DDBJ whole genome shotgun (WGS) entry which is preliminary data.</text>
</comment>
<gene>
    <name evidence="4" type="ORF">Gocc_0868</name>
</gene>
<dbReference type="InterPro" id="IPR036264">
    <property type="entry name" value="Bact_exopeptidase_dim_dom"/>
</dbReference>
<evidence type="ECO:0000313" key="4">
    <source>
        <dbReference type="EMBL" id="RDI75070.1"/>
    </source>
</evidence>
<dbReference type="Gene3D" id="3.30.70.360">
    <property type="match status" value="1"/>
</dbReference>
<name>A0A7M2YYB8_9ACTN</name>
<dbReference type="GO" id="GO:0016787">
    <property type="term" value="F:hydrolase activity"/>
    <property type="evidence" value="ECO:0007669"/>
    <property type="project" value="InterPro"/>
</dbReference>
<dbReference type="InterPro" id="IPR002933">
    <property type="entry name" value="Peptidase_M20"/>
</dbReference>
<reference evidence="5" key="2">
    <citation type="journal article" date="2019" name="MicrobiologyOpen">
        <title>High-quality draft genome sequence of Gaiella occulta isolated from a 150 meter deep mineral water borehole and comparison with the genome sequences of other deep-branching lineages of the phylum Actinobacteria.</title>
        <authorList>
            <person name="Severino R."/>
            <person name="Froufe H.J.C."/>
            <person name="Barroso C."/>
            <person name="Albuquerque L."/>
            <person name="Lobo-da-Cunha A."/>
            <person name="da Costa M.S."/>
            <person name="Egas C."/>
        </authorList>
    </citation>
    <scope>NUCLEOTIDE SEQUENCE [LARGE SCALE GENOMIC DNA]</scope>
    <source>
        <strain evidence="5">F2-233</strain>
    </source>
</reference>
<dbReference type="SUPFAM" id="SSF55031">
    <property type="entry name" value="Bacterial exopeptidase dimerisation domain"/>
    <property type="match status" value="1"/>
</dbReference>
<dbReference type="OrthoDB" id="9783294at2"/>
<feature type="domain" description="Peptidase M20 dimerisation" evidence="3">
    <location>
        <begin position="179"/>
        <end position="266"/>
    </location>
</feature>
<evidence type="ECO:0000259" key="3">
    <source>
        <dbReference type="Pfam" id="PF07687"/>
    </source>
</evidence>
<organism evidence="4 5">
    <name type="scientific">Gaiella occulta</name>
    <dbReference type="NCBI Taxonomy" id="1002870"/>
    <lineage>
        <taxon>Bacteria</taxon>
        <taxon>Bacillati</taxon>
        <taxon>Actinomycetota</taxon>
        <taxon>Thermoleophilia</taxon>
        <taxon>Gaiellales</taxon>
        <taxon>Gaiellaceae</taxon>
        <taxon>Gaiella</taxon>
    </lineage>
</organism>
<evidence type="ECO:0000256" key="1">
    <source>
        <dbReference type="ARBA" id="ARBA00001947"/>
    </source>
</evidence>
<accession>A0A7M2YYB8</accession>
<dbReference type="SUPFAM" id="SSF53187">
    <property type="entry name" value="Zn-dependent exopeptidases"/>
    <property type="match status" value="1"/>
</dbReference>
<evidence type="ECO:0000256" key="2">
    <source>
        <dbReference type="ARBA" id="ARBA00022833"/>
    </source>
</evidence>
<reference evidence="4 5" key="1">
    <citation type="submission" date="2018-07" db="EMBL/GenBank/DDBJ databases">
        <title>High-quality-draft genome sequence of Gaiella occulta.</title>
        <authorList>
            <person name="Severino R."/>
            <person name="Froufe H.J.C."/>
            <person name="Rainey F.A."/>
            <person name="Barroso C."/>
            <person name="Albuquerque L."/>
            <person name="Lobo-Da-Cunha A."/>
            <person name="Da Costa M.S."/>
            <person name="Egas C."/>
        </authorList>
    </citation>
    <scope>NUCLEOTIDE SEQUENCE [LARGE SCALE GENOMIC DNA]</scope>
    <source>
        <strain evidence="4 5">F2-233</strain>
    </source>
</reference>
<keyword evidence="2" id="KW-0862">Zinc</keyword>
<dbReference type="InterPro" id="IPR010162">
    <property type="entry name" value="PepT-like"/>
</dbReference>
<dbReference type="Pfam" id="PF07687">
    <property type="entry name" value="M20_dimer"/>
    <property type="match status" value="1"/>
</dbReference>
<proteinExistence type="predicted"/>
<dbReference type="EMBL" id="QQZY01000002">
    <property type="protein sequence ID" value="RDI75070.1"/>
    <property type="molecule type" value="Genomic_DNA"/>
</dbReference>